<dbReference type="GO" id="GO:0032259">
    <property type="term" value="P:methylation"/>
    <property type="evidence" value="ECO:0007669"/>
    <property type="project" value="UniProtKB-KW"/>
</dbReference>
<dbReference type="RefSeq" id="WP_179478479.1">
    <property type="nucleotide sequence ID" value="NZ_JACCFW010000001.1"/>
</dbReference>
<feature type="region of interest" description="Disordered" evidence="6">
    <location>
        <begin position="219"/>
        <end position="240"/>
    </location>
</feature>
<dbReference type="SUPFAM" id="SSF53790">
    <property type="entry name" value="Tetrapyrrole methylase"/>
    <property type="match status" value="1"/>
</dbReference>
<sequence length="413" mass="42386">MIDVVGIGDGGEAELSPQSRALVMGARTLLGGRRHLDLVPDVPGQTRRPWPSPLREGLAALLAEVHAADAPIGHVVALASGDPLRSGIGTTLIDLLGAGAVRVHPGLSSETLARARMGWSAEQTTVVTLVGRSPDGVRRHLAPGAHLVVLCSDGNTPGVLARLLTQQGWGASLMTAWWHLGGAAEGSLRASAAGWSAERTADLVLVCVEVSAVSASASPSTAAAVGPAPGRPEASFEHDGQISKRDVRASALAHLRPTPGGHLWDLGAGSGAVGIEWALAAPGASVSAVERNAARAERIRSNAREFGVVSDVTVVESASIDALADLPDPDAVFVGGGLSPALIDAVRSRLRPGGRLVAHAVTLSTEALLVGAQERFGGELTRISIERATSLGEHVSWTPSRAVVQWSSTKGMP</sequence>
<dbReference type="GO" id="GO:0008276">
    <property type="term" value="F:protein methyltransferase activity"/>
    <property type="evidence" value="ECO:0007669"/>
    <property type="project" value="InterPro"/>
</dbReference>
<dbReference type="SUPFAM" id="SSF53335">
    <property type="entry name" value="S-adenosyl-L-methionine-dependent methyltransferases"/>
    <property type="match status" value="1"/>
</dbReference>
<evidence type="ECO:0000256" key="4">
    <source>
        <dbReference type="ARBA" id="ARBA00022679"/>
    </source>
</evidence>
<protein>
    <submittedName>
        <fullName evidence="8">Precorrin-6Y C5,15-methyltransferase (Decarboxylating)</fullName>
        <ecNumber evidence="8">2.1.1.132</ecNumber>
    </submittedName>
</protein>
<evidence type="ECO:0000313" key="9">
    <source>
        <dbReference type="Proteomes" id="UP000571817"/>
    </source>
</evidence>
<feature type="domain" description="Tetrapyrrole methylase" evidence="7">
    <location>
        <begin position="4"/>
        <end position="167"/>
    </location>
</feature>
<dbReference type="GO" id="GO:0046025">
    <property type="term" value="F:precorrin-6Y C5,15-methyltransferase (decarboxylating) activity"/>
    <property type="evidence" value="ECO:0007669"/>
    <property type="project" value="UniProtKB-EC"/>
</dbReference>
<dbReference type="InterPro" id="IPR012818">
    <property type="entry name" value="CbiE"/>
</dbReference>
<dbReference type="PANTHER" id="PTHR43182">
    <property type="entry name" value="COBALT-PRECORRIN-6B C(15)-METHYLTRANSFERASE (DECARBOXYLATING)"/>
    <property type="match status" value="1"/>
</dbReference>
<dbReference type="CDD" id="cd02440">
    <property type="entry name" value="AdoMet_MTases"/>
    <property type="match status" value="1"/>
</dbReference>
<dbReference type="InterPro" id="IPR035996">
    <property type="entry name" value="4pyrrol_Methylase_sf"/>
</dbReference>
<keyword evidence="4 8" id="KW-0808">Transferase</keyword>
<dbReference type="AlphaFoldDB" id="A0A853DGF8"/>
<dbReference type="Proteomes" id="UP000571817">
    <property type="component" value="Unassembled WGS sequence"/>
</dbReference>
<name>A0A853DGF8_9MICO</name>
<dbReference type="InterPro" id="IPR006365">
    <property type="entry name" value="Cbl_synth_CobL"/>
</dbReference>
<evidence type="ECO:0000256" key="1">
    <source>
        <dbReference type="ARBA" id="ARBA00004953"/>
    </source>
</evidence>
<dbReference type="GO" id="GO:0009236">
    <property type="term" value="P:cobalamin biosynthetic process"/>
    <property type="evidence" value="ECO:0007669"/>
    <property type="project" value="UniProtKB-UniPathway"/>
</dbReference>
<comment type="caution">
    <text evidence="8">The sequence shown here is derived from an EMBL/GenBank/DDBJ whole genome shotgun (WGS) entry which is preliminary data.</text>
</comment>
<evidence type="ECO:0000256" key="5">
    <source>
        <dbReference type="ARBA" id="ARBA00022691"/>
    </source>
</evidence>
<accession>A0A853DGF8</accession>
<gene>
    <name evidence="8" type="ORF">HNR15_000268</name>
</gene>
<dbReference type="InterPro" id="IPR050714">
    <property type="entry name" value="Cobalamin_biosynth_MTase"/>
</dbReference>
<keyword evidence="5" id="KW-0949">S-adenosyl-L-methionine</keyword>
<dbReference type="EC" id="2.1.1.132" evidence="8"/>
<dbReference type="InterPro" id="IPR014008">
    <property type="entry name" value="Cbl_synth_MTase_CbiT"/>
</dbReference>
<keyword evidence="3 8" id="KW-0489">Methyltransferase</keyword>
<dbReference type="Pfam" id="PF00590">
    <property type="entry name" value="TP_methylase"/>
    <property type="match status" value="1"/>
</dbReference>
<feature type="compositionally biased region" description="Low complexity" evidence="6">
    <location>
        <begin position="219"/>
        <end position="228"/>
    </location>
</feature>
<evidence type="ECO:0000313" key="8">
    <source>
        <dbReference type="EMBL" id="NYJ73305.1"/>
    </source>
</evidence>
<dbReference type="InterPro" id="IPR014777">
    <property type="entry name" value="4pyrrole_Mease_sub1"/>
</dbReference>
<dbReference type="EMBL" id="JACCFW010000001">
    <property type="protein sequence ID" value="NYJ73305.1"/>
    <property type="molecule type" value="Genomic_DNA"/>
</dbReference>
<dbReference type="InterPro" id="IPR029063">
    <property type="entry name" value="SAM-dependent_MTases_sf"/>
</dbReference>
<dbReference type="InterPro" id="IPR000878">
    <property type="entry name" value="4pyrrol_Mease"/>
</dbReference>
<dbReference type="NCBIfam" id="TIGR02467">
    <property type="entry name" value="CbiE"/>
    <property type="match status" value="1"/>
</dbReference>
<comment type="pathway">
    <text evidence="1">Cofactor biosynthesis; adenosylcobalamin biosynthesis.</text>
</comment>
<dbReference type="UniPathway" id="UPA00148"/>
<organism evidence="8 9">
    <name type="scientific">Allobranchiibius huperziae</name>
    <dbReference type="NCBI Taxonomy" id="1874116"/>
    <lineage>
        <taxon>Bacteria</taxon>
        <taxon>Bacillati</taxon>
        <taxon>Actinomycetota</taxon>
        <taxon>Actinomycetes</taxon>
        <taxon>Micrococcales</taxon>
        <taxon>Dermacoccaceae</taxon>
        <taxon>Allobranchiibius</taxon>
    </lineage>
</organism>
<dbReference type="PIRSF" id="PIRSF036428">
    <property type="entry name" value="CobL"/>
    <property type="match status" value="1"/>
</dbReference>
<dbReference type="Gene3D" id="3.40.1010.10">
    <property type="entry name" value="Cobalt-precorrin-4 Transmethylase, Domain 1"/>
    <property type="match status" value="1"/>
</dbReference>
<evidence type="ECO:0000256" key="3">
    <source>
        <dbReference type="ARBA" id="ARBA00022603"/>
    </source>
</evidence>
<dbReference type="NCBIfam" id="TIGR02469">
    <property type="entry name" value="CbiT"/>
    <property type="match status" value="1"/>
</dbReference>
<keyword evidence="2" id="KW-0169">Cobalamin biosynthesis</keyword>
<proteinExistence type="predicted"/>
<dbReference type="Gene3D" id="3.40.50.150">
    <property type="entry name" value="Vaccinia Virus protein VP39"/>
    <property type="match status" value="1"/>
</dbReference>
<keyword evidence="9" id="KW-1185">Reference proteome</keyword>
<evidence type="ECO:0000259" key="7">
    <source>
        <dbReference type="Pfam" id="PF00590"/>
    </source>
</evidence>
<dbReference type="CDD" id="cd11644">
    <property type="entry name" value="Precorrin-6Y-MT"/>
    <property type="match status" value="1"/>
</dbReference>
<dbReference type="PANTHER" id="PTHR43182:SF1">
    <property type="entry name" value="COBALT-PRECORRIN-7 C(5)-METHYLTRANSFERASE"/>
    <property type="match status" value="1"/>
</dbReference>
<evidence type="ECO:0000256" key="2">
    <source>
        <dbReference type="ARBA" id="ARBA00022573"/>
    </source>
</evidence>
<evidence type="ECO:0000256" key="6">
    <source>
        <dbReference type="SAM" id="MobiDB-lite"/>
    </source>
</evidence>
<reference evidence="8 9" key="1">
    <citation type="submission" date="2020-07" db="EMBL/GenBank/DDBJ databases">
        <title>Sequencing the genomes of 1000 actinobacteria strains.</title>
        <authorList>
            <person name="Klenk H.-P."/>
        </authorList>
    </citation>
    <scope>NUCLEOTIDE SEQUENCE [LARGE SCALE GENOMIC DNA]</scope>
    <source>
        <strain evidence="8 9">DSM 29531</strain>
    </source>
</reference>